<evidence type="ECO:0000313" key="1">
    <source>
        <dbReference type="EMBL" id="GAA1962266.1"/>
    </source>
</evidence>
<keyword evidence="2" id="KW-1185">Reference proteome</keyword>
<dbReference type="RefSeq" id="WP_344095341.1">
    <property type="nucleotide sequence ID" value="NZ_BAAAOG010000005.1"/>
</dbReference>
<dbReference type="Proteomes" id="UP001499933">
    <property type="component" value="Unassembled WGS sequence"/>
</dbReference>
<sequence length="97" mass="10674">MKTIHVAGGSFFTATEIADALMSYSLELARAESLDVVEIPFVDSDGAVARAQFRVGWRIDTIVTSTAGDPDELVDVDATFAIIDKTQMLQARRWEHD</sequence>
<reference evidence="1 2" key="1">
    <citation type="journal article" date="2019" name="Int. J. Syst. Evol. Microbiol.">
        <title>The Global Catalogue of Microorganisms (GCM) 10K type strain sequencing project: providing services to taxonomists for standard genome sequencing and annotation.</title>
        <authorList>
            <consortium name="The Broad Institute Genomics Platform"/>
            <consortium name="The Broad Institute Genome Sequencing Center for Infectious Disease"/>
            <person name="Wu L."/>
            <person name="Ma J."/>
        </authorList>
    </citation>
    <scope>NUCLEOTIDE SEQUENCE [LARGE SCALE GENOMIC DNA]</scope>
    <source>
        <strain evidence="1 2">JCM 14901</strain>
    </source>
</reference>
<comment type="caution">
    <text evidence="1">The sequence shown here is derived from an EMBL/GenBank/DDBJ whole genome shotgun (WGS) entry which is preliminary data.</text>
</comment>
<protein>
    <submittedName>
        <fullName evidence="1">Uncharacterized protein</fullName>
    </submittedName>
</protein>
<evidence type="ECO:0000313" key="2">
    <source>
        <dbReference type="Proteomes" id="UP001499933"/>
    </source>
</evidence>
<name>A0ABN2R215_9MICO</name>
<gene>
    <name evidence="1" type="ORF">GCM10009776_26170</name>
</gene>
<accession>A0ABN2R215</accession>
<dbReference type="EMBL" id="BAAAOG010000005">
    <property type="protein sequence ID" value="GAA1962266.1"/>
    <property type="molecule type" value="Genomic_DNA"/>
</dbReference>
<proteinExistence type="predicted"/>
<organism evidence="1 2">
    <name type="scientific">Microbacterium deminutum</name>
    <dbReference type="NCBI Taxonomy" id="344164"/>
    <lineage>
        <taxon>Bacteria</taxon>
        <taxon>Bacillati</taxon>
        <taxon>Actinomycetota</taxon>
        <taxon>Actinomycetes</taxon>
        <taxon>Micrococcales</taxon>
        <taxon>Microbacteriaceae</taxon>
        <taxon>Microbacterium</taxon>
    </lineage>
</organism>